<name>A0A6J6DHS1_9ZZZZ</name>
<gene>
    <name evidence="1" type="ORF">UFOPK1493_01894</name>
</gene>
<evidence type="ECO:0000313" key="1">
    <source>
        <dbReference type="EMBL" id="CAB4562766.1"/>
    </source>
</evidence>
<accession>A0A6J6DHS1</accession>
<protein>
    <submittedName>
        <fullName evidence="1">Unannotated protein</fullName>
    </submittedName>
</protein>
<dbReference type="AlphaFoldDB" id="A0A6J6DHS1"/>
<organism evidence="1">
    <name type="scientific">freshwater metagenome</name>
    <dbReference type="NCBI Taxonomy" id="449393"/>
    <lineage>
        <taxon>unclassified sequences</taxon>
        <taxon>metagenomes</taxon>
        <taxon>ecological metagenomes</taxon>
    </lineage>
</organism>
<proteinExistence type="predicted"/>
<reference evidence="1" key="1">
    <citation type="submission" date="2020-05" db="EMBL/GenBank/DDBJ databases">
        <authorList>
            <person name="Chiriac C."/>
            <person name="Salcher M."/>
            <person name="Ghai R."/>
            <person name="Kavagutti S V."/>
        </authorList>
    </citation>
    <scope>NUCLEOTIDE SEQUENCE</scope>
</reference>
<dbReference type="EMBL" id="CAEZSR010000065">
    <property type="protein sequence ID" value="CAB4562766.1"/>
    <property type="molecule type" value="Genomic_DNA"/>
</dbReference>
<sequence>MTAPFSPNPTFTVRLVRTPSSTSEPLTFAPHSSAYTSSSYCDTSMPSDSNSSVASARASSALGTFAGGCGTHGSTAGAGSVVASAAPLASPPALASAIGSTHSTATGAVFQAGLYHQLCMASVPTVTDGAEPSVGPTVHPPPMSAASSVTSPVTPRAAASACTCSTVGSVPGAKNHEAAGPVRSMLPPAHS</sequence>